<evidence type="ECO:0000313" key="3">
    <source>
        <dbReference type="Proteomes" id="UP000694416"/>
    </source>
</evidence>
<accession>A0A8C9ISN8</accession>
<reference evidence="2" key="2">
    <citation type="submission" date="2025-09" db="UniProtKB">
        <authorList>
            <consortium name="Ensembl"/>
        </authorList>
    </citation>
    <scope>IDENTIFICATION</scope>
</reference>
<name>A0A8C9ISN8_9PRIM</name>
<dbReference type="AlphaFoldDB" id="A0A8C9ISN8"/>
<dbReference type="PRINTS" id="PR02045">
    <property type="entry name" value="F138DOMAIN"/>
</dbReference>
<evidence type="ECO:0008006" key="4">
    <source>
        <dbReference type="Google" id="ProtNLM"/>
    </source>
</evidence>
<proteinExistence type="predicted"/>
<organism evidence="2 3">
    <name type="scientific">Piliocolobus tephrosceles</name>
    <name type="common">Ugandan red Colobus</name>
    <dbReference type="NCBI Taxonomy" id="591936"/>
    <lineage>
        <taxon>Eukaryota</taxon>
        <taxon>Metazoa</taxon>
        <taxon>Chordata</taxon>
        <taxon>Craniata</taxon>
        <taxon>Vertebrata</taxon>
        <taxon>Euteleostomi</taxon>
        <taxon>Mammalia</taxon>
        <taxon>Eutheria</taxon>
        <taxon>Euarchontoglires</taxon>
        <taxon>Primates</taxon>
        <taxon>Haplorrhini</taxon>
        <taxon>Catarrhini</taxon>
        <taxon>Cercopithecidae</taxon>
        <taxon>Colobinae</taxon>
        <taxon>Piliocolobus</taxon>
    </lineage>
</organism>
<keyword evidence="3" id="KW-1185">Reference proteome</keyword>
<protein>
    <recommendedName>
        <fullName evidence="4">Secreted protein</fullName>
    </recommendedName>
</protein>
<reference evidence="2" key="1">
    <citation type="submission" date="2025-08" db="UniProtKB">
        <authorList>
            <consortium name="Ensembl"/>
        </authorList>
    </citation>
    <scope>IDENTIFICATION</scope>
</reference>
<feature type="chain" id="PRO_5034221622" description="Secreted protein" evidence="1">
    <location>
        <begin position="28"/>
        <end position="72"/>
    </location>
</feature>
<dbReference type="PANTHER" id="PTHR46254">
    <property type="entry name" value="PROTEIN GVQW1-RELATED"/>
    <property type="match status" value="1"/>
</dbReference>
<evidence type="ECO:0000313" key="2">
    <source>
        <dbReference type="Ensembl" id="ENSPTEP00000039775.1"/>
    </source>
</evidence>
<evidence type="ECO:0000256" key="1">
    <source>
        <dbReference type="SAM" id="SignalP"/>
    </source>
</evidence>
<sequence>FGRPRRETWMFFLPLFFFFQSASRSVAQDGVQCRNLGSLQPLPPGFNNPPKLASQSAGITGVCHRAQLVTIF</sequence>
<dbReference type="Ensembl" id="ENSPTET00000053411.1">
    <property type="protein sequence ID" value="ENSPTEP00000039775.1"/>
    <property type="gene ID" value="ENSPTEG00000036755.1"/>
</dbReference>
<feature type="signal peptide" evidence="1">
    <location>
        <begin position="1"/>
        <end position="27"/>
    </location>
</feature>
<keyword evidence="1" id="KW-0732">Signal</keyword>
<dbReference type="Proteomes" id="UP000694416">
    <property type="component" value="Unplaced"/>
</dbReference>